<feature type="compositionally biased region" description="Basic residues" evidence="1">
    <location>
        <begin position="166"/>
        <end position="183"/>
    </location>
</feature>
<feature type="domain" description="DEK-C" evidence="3">
    <location>
        <begin position="5"/>
        <end position="60"/>
    </location>
</feature>
<evidence type="ECO:0000313" key="5">
    <source>
        <dbReference type="Proteomes" id="UP000019804"/>
    </source>
</evidence>
<evidence type="ECO:0000256" key="1">
    <source>
        <dbReference type="SAM" id="MobiDB-lite"/>
    </source>
</evidence>
<dbReference type="PROSITE" id="PS51925">
    <property type="entry name" value="SWIB_MDM2"/>
    <property type="match status" value="1"/>
</dbReference>
<dbReference type="AlphaFoldDB" id="A0A017SA73"/>
<evidence type="ECO:0000313" key="4">
    <source>
        <dbReference type="EMBL" id="EYE93716.1"/>
    </source>
</evidence>
<sequence>MSLSLETREQYIQVIDSILAQSDLNVISEKRIRRGLQDAVGHDLTPQKAAIKQLIMERFDIFADQDGVNASGDGDKLAESTTNGHDNSGGSVTPAEPSPSTLSASPQKRAVESEEPADSPDDTSPPAKKQKPDHDIDADALFAAKLQAEENLRARPTRGASTRRAAPVKKKAKPKSKTKTSKKVKAEDDSDVGSGSESGKKEVKRSGGFHLSRPQTVKKMWEYIHKNELQDPSDRRHILCDDGMRAVFKQDRIHMFAMTKILNQNLYSPDD</sequence>
<reference evidence="5" key="1">
    <citation type="journal article" date="2014" name="Nat. Commun.">
        <title>Genomic adaptations of the halophilic Dead Sea filamentous fungus Eurotium rubrum.</title>
        <authorList>
            <person name="Kis-Papo T."/>
            <person name="Weig A.R."/>
            <person name="Riley R."/>
            <person name="Persoh D."/>
            <person name="Salamov A."/>
            <person name="Sun H."/>
            <person name="Lipzen A."/>
            <person name="Wasser S.P."/>
            <person name="Rambold G."/>
            <person name="Grigoriev I.V."/>
            <person name="Nevo E."/>
        </authorList>
    </citation>
    <scope>NUCLEOTIDE SEQUENCE [LARGE SCALE GENOMIC DNA]</scope>
    <source>
        <strain evidence="5">CBS 135680</strain>
    </source>
</reference>
<protein>
    <submittedName>
        <fullName evidence="4">Uncharacterized protein</fullName>
    </submittedName>
</protein>
<dbReference type="Pfam" id="PF02201">
    <property type="entry name" value="SWIB"/>
    <property type="match status" value="1"/>
</dbReference>
<dbReference type="OrthoDB" id="10251073at2759"/>
<dbReference type="Gene3D" id="1.10.10.60">
    <property type="entry name" value="Homeodomain-like"/>
    <property type="match status" value="1"/>
</dbReference>
<dbReference type="SUPFAM" id="SSF109715">
    <property type="entry name" value="DEK C-terminal domain"/>
    <property type="match status" value="1"/>
</dbReference>
<dbReference type="HOGENOM" id="CLU_046065_1_1_1"/>
<accession>A0A017SA73</accession>
<proteinExistence type="predicted"/>
<dbReference type="InterPro" id="IPR003121">
    <property type="entry name" value="SWIB_MDM2_domain"/>
</dbReference>
<feature type="compositionally biased region" description="Polar residues" evidence="1">
    <location>
        <begin position="79"/>
        <end position="91"/>
    </location>
</feature>
<dbReference type="Gene3D" id="1.10.245.10">
    <property type="entry name" value="SWIB/MDM2 domain"/>
    <property type="match status" value="1"/>
</dbReference>
<dbReference type="CDD" id="cd10567">
    <property type="entry name" value="SWIB-MDM2_like"/>
    <property type="match status" value="1"/>
</dbReference>
<dbReference type="InterPro" id="IPR014876">
    <property type="entry name" value="DEK_C"/>
</dbReference>
<evidence type="ECO:0000259" key="3">
    <source>
        <dbReference type="PROSITE" id="PS51998"/>
    </source>
</evidence>
<keyword evidence="5" id="KW-1185">Reference proteome</keyword>
<dbReference type="Pfam" id="PF08766">
    <property type="entry name" value="DEK_C"/>
    <property type="match status" value="1"/>
</dbReference>
<feature type="domain" description="DM2" evidence="2">
    <location>
        <begin position="191"/>
        <end position="268"/>
    </location>
</feature>
<dbReference type="EMBL" id="KK088430">
    <property type="protein sequence ID" value="EYE93716.1"/>
    <property type="molecule type" value="Genomic_DNA"/>
</dbReference>
<gene>
    <name evidence="4" type="ORF">EURHEDRAFT_142939</name>
</gene>
<name>A0A017SA73_ASPRC</name>
<dbReference type="SUPFAM" id="SSF47592">
    <property type="entry name" value="SWIB/MDM2 domain"/>
    <property type="match status" value="1"/>
</dbReference>
<feature type="region of interest" description="Disordered" evidence="1">
    <location>
        <begin position="149"/>
        <end position="212"/>
    </location>
</feature>
<dbReference type="Proteomes" id="UP000019804">
    <property type="component" value="Unassembled WGS sequence"/>
</dbReference>
<dbReference type="RefSeq" id="XP_040637404.1">
    <property type="nucleotide sequence ID" value="XM_040777772.1"/>
</dbReference>
<organism evidence="4 5">
    <name type="scientific">Aspergillus ruber (strain CBS 135680)</name>
    <dbReference type="NCBI Taxonomy" id="1388766"/>
    <lineage>
        <taxon>Eukaryota</taxon>
        <taxon>Fungi</taxon>
        <taxon>Dikarya</taxon>
        <taxon>Ascomycota</taxon>
        <taxon>Pezizomycotina</taxon>
        <taxon>Eurotiomycetes</taxon>
        <taxon>Eurotiomycetidae</taxon>
        <taxon>Eurotiales</taxon>
        <taxon>Aspergillaceae</taxon>
        <taxon>Aspergillus</taxon>
        <taxon>Aspergillus subgen. Aspergillus</taxon>
    </lineage>
</organism>
<dbReference type="InterPro" id="IPR036885">
    <property type="entry name" value="SWIB_MDM2_dom_sf"/>
</dbReference>
<dbReference type="STRING" id="1388766.A0A017SA73"/>
<dbReference type="InterPro" id="IPR019835">
    <property type="entry name" value="SWIB_domain"/>
</dbReference>
<dbReference type="SMART" id="SM00151">
    <property type="entry name" value="SWIB"/>
    <property type="match status" value="1"/>
</dbReference>
<feature type="region of interest" description="Disordered" evidence="1">
    <location>
        <begin position="70"/>
        <end position="133"/>
    </location>
</feature>
<dbReference type="PANTHER" id="PTHR13844">
    <property type="entry name" value="SWI/SNF-RELATED MATRIX-ASSOCIATED ACTIN-DEPENDENT REGULATOR OF CHROMATIN SUBFAMILY D"/>
    <property type="match status" value="1"/>
</dbReference>
<evidence type="ECO:0000259" key="2">
    <source>
        <dbReference type="PROSITE" id="PS51925"/>
    </source>
</evidence>
<dbReference type="PROSITE" id="PS51998">
    <property type="entry name" value="DEK_C"/>
    <property type="match status" value="1"/>
</dbReference>
<dbReference type="GeneID" id="63692896"/>